<protein>
    <submittedName>
        <fullName evidence="1">Uncharacterized protein</fullName>
    </submittedName>
</protein>
<evidence type="ECO:0000313" key="1">
    <source>
        <dbReference type="EMBL" id="KAF4622427.1"/>
    </source>
</evidence>
<proteinExistence type="predicted"/>
<accession>A0A8H4R380</accession>
<gene>
    <name evidence="1" type="ORF">D9613_008991</name>
</gene>
<evidence type="ECO:0000313" key="2">
    <source>
        <dbReference type="Proteomes" id="UP000521872"/>
    </source>
</evidence>
<dbReference type="AlphaFoldDB" id="A0A8H4R380"/>
<name>A0A8H4R380_9AGAR</name>
<dbReference type="EMBL" id="JAACJL010000002">
    <property type="protein sequence ID" value="KAF4622427.1"/>
    <property type="molecule type" value="Genomic_DNA"/>
</dbReference>
<reference evidence="1 2" key="1">
    <citation type="submission" date="2019-12" db="EMBL/GenBank/DDBJ databases">
        <authorList>
            <person name="Floudas D."/>
            <person name="Bentzer J."/>
            <person name="Ahren D."/>
            <person name="Johansson T."/>
            <person name="Persson P."/>
            <person name="Tunlid A."/>
        </authorList>
    </citation>
    <scope>NUCLEOTIDE SEQUENCE [LARGE SCALE GENOMIC DNA]</scope>
    <source>
        <strain evidence="1 2">CBS 102.39</strain>
    </source>
</reference>
<sequence length="135" mass="15789">MPSNALPDPNWRMPKRPRIYPHTHSRVFGFPLPFDQQVAIADKFGLEPESRPLDRADAGFRHLMKIVPLEWQRFTMVIWKGDEASETAVRAPCLFHNSNVTQEDVDNLPNRDSIKKVWEILGCEEGPRWYKYTKL</sequence>
<comment type="caution">
    <text evidence="1">The sequence shown here is derived from an EMBL/GenBank/DDBJ whole genome shotgun (WGS) entry which is preliminary data.</text>
</comment>
<keyword evidence="2" id="KW-1185">Reference proteome</keyword>
<organism evidence="1 2">
    <name type="scientific">Agrocybe pediades</name>
    <dbReference type="NCBI Taxonomy" id="84607"/>
    <lineage>
        <taxon>Eukaryota</taxon>
        <taxon>Fungi</taxon>
        <taxon>Dikarya</taxon>
        <taxon>Basidiomycota</taxon>
        <taxon>Agaricomycotina</taxon>
        <taxon>Agaricomycetes</taxon>
        <taxon>Agaricomycetidae</taxon>
        <taxon>Agaricales</taxon>
        <taxon>Agaricineae</taxon>
        <taxon>Strophariaceae</taxon>
        <taxon>Agrocybe</taxon>
    </lineage>
</organism>
<dbReference type="Proteomes" id="UP000521872">
    <property type="component" value="Unassembled WGS sequence"/>
</dbReference>